<dbReference type="CDD" id="cd00085">
    <property type="entry name" value="HNHc"/>
    <property type="match status" value="1"/>
</dbReference>
<gene>
    <name evidence="2" type="ORF">LMG32289_05553</name>
</gene>
<reference evidence="2 3" key="1">
    <citation type="submission" date="2021-08" db="EMBL/GenBank/DDBJ databases">
        <authorList>
            <person name="Peeters C."/>
        </authorList>
    </citation>
    <scope>NUCLEOTIDE SEQUENCE [LARGE SCALE GENOMIC DNA]</scope>
    <source>
        <strain evidence="2 3">LMG 32289</strain>
    </source>
</reference>
<comment type="caution">
    <text evidence="2">The sequence shown here is derived from an EMBL/GenBank/DDBJ whole genome shotgun (WGS) entry which is preliminary data.</text>
</comment>
<name>A0ABM8XUY8_9BURK</name>
<evidence type="ECO:0000313" key="3">
    <source>
        <dbReference type="Proteomes" id="UP000706525"/>
    </source>
</evidence>
<keyword evidence="3" id="KW-1185">Reference proteome</keyword>
<dbReference type="SMART" id="SM00507">
    <property type="entry name" value="HNHc"/>
    <property type="match status" value="1"/>
</dbReference>
<feature type="domain" description="HNH nuclease" evidence="1">
    <location>
        <begin position="34"/>
        <end position="84"/>
    </location>
</feature>
<accession>A0ABM8XUY8</accession>
<organism evidence="2 3">
    <name type="scientific">Cupriavidus pampae</name>
    <dbReference type="NCBI Taxonomy" id="659251"/>
    <lineage>
        <taxon>Bacteria</taxon>
        <taxon>Pseudomonadati</taxon>
        <taxon>Pseudomonadota</taxon>
        <taxon>Betaproteobacteria</taxon>
        <taxon>Burkholderiales</taxon>
        <taxon>Burkholderiaceae</taxon>
        <taxon>Cupriavidus</taxon>
    </lineage>
</organism>
<dbReference type="Proteomes" id="UP000706525">
    <property type="component" value="Unassembled WGS sequence"/>
</dbReference>
<dbReference type="InterPro" id="IPR003615">
    <property type="entry name" value="HNH_nuc"/>
</dbReference>
<dbReference type="RefSeq" id="WP_223994209.1">
    <property type="nucleotide sequence ID" value="NZ_CAJZAG010000012.1"/>
</dbReference>
<evidence type="ECO:0000259" key="1">
    <source>
        <dbReference type="SMART" id="SM00507"/>
    </source>
</evidence>
<sequence length="269" mass="30560">MAKLRTLPPLLMAAKRKVWRMHDHAGEADKAFQKVRGPVLEAAGYSCEFCGLKSDKYQEVHHLDDDHANNAKENLACACPLCHQVFHIGMAGMRDGGYVIAMPELSQAELNQLCLVMWIVEKTDASQFSQEHKLMHQNLFMHVKSLGSLLVNRRANVKNRFSALLEANGQSKEFTKRLSLETIGPSLLANVLMQLTDDEYARRGELLGSLRLMPRPERFDAQFKFWSEDQQRKMPIHAWYSILQDEQFAALVQSTLANVARIHDQDSAV</sequence>
<dbReference type="EMBL" id="CAJZAG010000012">
    <property type="protein sequence ID" value="CAG9184190.1"/>
    <property type="molecule type" value="Genomic_DNA"/>
</dbReference>
<evidence type="ECO:0000313" key="2">
    <source>
        <dbReference type="EMBL" id="CAG9184190.1"/>
    </source>
</evidence>
<proteinExistence type="predicted"/>
<protein>
    <recommendedName>
        <fullName evidence="1">HNH nuclease domain-containing protein</fullName>
    </recommendedName>
</protein>